<reference evidence="1 2" key="1">
    <citation type="submission" date="2016-11" db="EMBL/GenBank/DDBJ databases">
        <authorList>
            <person name="Jaros S."/>
            <person name="Januszkiewicz K."/>
            <person name="Wedrychowicz H."/>
        </authorList>
    </citation>
    <scope>NUCLEOTIDE SEQUENCE [LARGE SCALE GENOMIC DNA]</scope>
    <source>
        <strain evidence="1 2">DSM 6191</strain>
    </source>
</reference>
<dbReference type="InterPro" id="IPR019700">
    <property type="entry name" value="Sigma-G_inhibitor_Gin"/>
</dbReference>
<protein>
    <submittedName>
        <fullName evidence="1">Inhibitor of sigma-G Gin</fullName>
    </submittedName>
</protein>
<dbReference type="AlphaFoldDB" id="A0A1M6EXK1"/>
<organism evidence="1 2">
    <name type="scientific">Clostridium intestinale DSM 6191</name>
    <dbReference type="NCBI Taxonomy" id="1121320"/>
    <lineage>
        <taxon>Bacteria</taxon>
        <taxon>Bacillati</taxon>
        <taxon>Bacillota</taxon>
        <taxon>Clostridia</taxon>
        <taxon>Eubacteriales</taxon>
        <taxon>Clostridiaceae</taxon>
        <taxon>Clostridium</taxon>
    </lineage>
</organism>
<dbReference type="EMBL" id="FQXU01000024">
    <property type="protein sequence ID" value="SHI90119.1"/>
    <property type="molecule type" value="Genomic_DNA"/>
</dbReference>
<accession>A0A1M6EXK1</accession>
<dbReference type="RefSeq" id="WP_021800109.1">
    <property type="nucleotide sequence ID" value="NZ_FQXU01000024.1"/>
</dbReference>
<gene>
    <name evidence="1" type="ORF">SAMN02745941_04531</name>
</gene>
<dbReference type="Proteomes" id="UP000184241">
    <property type="component" value="Unassembled WGS sequence"/>
</dbReference>
<name>A0A1M6EXK1_9CLOT</name>
<evidence type="ECO:0000313" key="1">
    <source>
        <dbReference type="EMBL" id="SHI90119.1"/>
    </source>
</evidence>
<sequence>MKKNCIICGKANENGIIICGKEICLSCEKAIANEPVYTDRYEFYKRKIKRYLSQPINYIQ</sequence>
<evidence type="ECO:0000313" key="2">
    <source>
        <dbReference type="Proteomes" id="UP000184241"/>
    </source>
</evidence>
<dbReference type="Pfam" id="PF10764">
    <property type="entry name" value="Gin"/>
    <property type="match status" value="1"/>
</dbReference>
<proteinExistence type="predicted"/>